<sequence length="836" mass="96949">MNIAIDVLAILGPDSKNRGIGNYTTSQLKNLFAQDKENKYFLLNFYEDTKLKDILNYGDNVSEYYYYLGEDGFLGRNEDFNEIFGLLIRNFLKKNKIDSFYFTSPFDSLISYDLEWFSNVKTVATLYDIIPYIFKDRYLPDKIHYKNYMKQIKKLLKMDKLLAISESAKDDVLKNFDYKSENIDVIYAGTDEWFKTISVNPIERENIRNTYNIKDEFIMCTGGDDDRKNIGDLIIAYSKMPKELIERFQLVVACKLSQQSERRYYDLAKKHSVRNRVILTNFVPTEHLVLLYNLAYVVAFPSKYEGFGLPVVEAMACGTPVLTSNNSSLGEIAEGAAVLVDPFDVNDISRGLIEILEYNNLQSLVEKGYERIKLFTWEKVAQGTLNSFSYTDYKEMKEIVKNPIKKLAFFTPLPPLQSGISDYSADILEGLSSYFDIDVYIDSEYTATQLDNPKIKIFEHTLFNKKIEEYDEIIYQMGNSEYHRYMMSYIKKYSGIVVLHDSNLHGLLYHLSMLNHDYTMYKNFLYEDYEKEFINQYVDDLVNGLTHPKIYEIATNGIVTNYAKKIIVHSDYAKKQLLNSNISRDVRKILHYTEIKDLNIRERHIPKDKLILSAFGHIHETKRVMQILEAFKNLCLTYSNIHLNLVGKPAIIIEEDIQKFIKEYNLSSKVTITGYVDLNEFEEFMNITDICLNLRYPYNGETSGSLMRVLSKGKCTIINDLGSFSEIPNDCCIKLKSPEFMTVDEEIQQIFTSIEDLVLNPIKITKIGNNARKYAEENLNILKIVDEYKDYINSNILKNDLNNNILSGVVTHMINHYGITTNEVYKISKTLASIKI</sequence>
<dbReference type="RefSeq" id="WP_369594569.1">
    <property type="nucleotide sequence ID" value="NZ_CP045835.1"/>
</dbReference>
<name>A0ABX6DAG4_9BACI</name>
<evidence type="ECO:0000259" key="2">
    <source>
        <dbReference type="Pfam" id="PF00534"/>
    </source>
</evidence>
<dbReference type="Pfam" id="PF00534">
    <property type="entry name" value="Glycos_transf_1"/>
    <property type="match status" value="2"/>
</dbReference>
<reference evidence="4 5" key="1">
    <citation type="submission" date="2019-11" db="EMBL/GenBank/DDBJ databases">
        <title>Whole Genome Sequencing and Comparative Genomic Analyses of Lysinibacillus pakistanensis LZH-9, a Halotolerant Strain with Excellent COD Removal Capability.</title>
        <authorList>
            <person name="Zhou H."/>
        </authorList>
    </citation>
    <scope>NUCLEOTIDE SEQUENCE [LARGE SCALE GENOMIC DNA]</scope>
    <source>
        <strain evidence="4 5">LZH-9</strain>
    </source>
</reference>
<dbReference type="InterPro" id="IPR028098">
    <property type="entry name" value="Glyco_trans_4-like_N"/>
</dbReference>
<evidence type="ECO:0000256" key="1">
    <source>
        <dbReference type="ARBA" id="ARBA00022679"/>
    </source>
</evidence>
<dbReference type="Pfam" id="PF13439">
    <property type="entry name" value="Glyco_transf_4"/>
    <property type="match status" value="1"/>
</dbReference>
<keyword evidence="5" id="KW-1185">Reference proteome</keyword>
<evidence type="ECO:0000259" key="3">
    <source>
        <dbReference type="Pfam" id="PF13439"/>
    </source>
</evidence>
<dbReference type="PANTHER" id="PTHR46401:SF2">
    <property type="entry name" value="GLYCOSYLTRANSFERASE WBBK-RELATED"/>
    <property type="match status" value="1"/>
</dbReference>
<feature type="domain" description="Glycosyl transferase family 1" evidence="2">
    <location>
        <begin position="204"/>
        <end position="362"/>
    </location>
</feature>
<dbReference type="CDD" id="cd03801">
    <property type="entry name" value="GT4_PimA-like"/>
    <property type="match status" value="1"/>
</dbReference>
<accession>A0ABX6DAG4</accession>
<dbReference type="PANTHER" id="PTHR46401">
    <property type="entry name" value="GLYCOSYLTRANSFERASE WBBK-RELATED"/>
    <property type="match status" value="1"/>
</dbReference>
<gene>
    <name evidence="4" type="ORF">GDS87_03125</name>
</gene>
<organism evidence="4 5">
    <name type="scientific">Lysinibacillus pakistanensis</name>
    <dbReference type="NCBI Taxonomy" id="759811"/>
    <lineage>
        <taxon>Bacteria</taxon>
        <taxon>Bacillati</taxon>
        <taxon>Bacillota</taxon>
        <taxon>Bacilli</taxon>
        <taxon>Bacillales</taxon>
        <taxon>Bacillaceae</taxon>
        <taxon>Lysinibacillus</taxon>
    </lineage>
</organism>
<protein>
    <submittedName>
        <fullName evidence="4">Glycosyltransferase</fullName>
    </submittedName>
</protein>
<feature type="domain" description="Glycosyl transferase family 1" evidence="2">
    <location>
        <begin position="599"/>
        <end position="773"/>
    </location>
</feature>
<dbReference type="Gene3D" id="3.40.50.2000">
    <property type="entry name" value="Glycogen Phosphorylase B"/>
    <property type="match status" value="3"/>
</dbReference>
<keyword evidence="1" id="KW-0808">Transferase</keyword>
<proteinExistence type="predicted"/>
<dbReference type="SUPFAM" id="SSF53756">
    <property type="entry name" value="UDP-Glycosyltransferase/glycogen phosphorylase"/>
    <property type="match status" value="2"/>
</dbReference>
<feature type="domain" description="Glycosyltransferase subfamily 4-like N-terminal" evidence="3">
    <location>
        <begin position="83"/>
        <end position="191"/>
    </location>
</feature>
<evidence type="ECO:0000313" key="4">
    <source>
        <dbReference type="EMBL" id="QGG49994.1"/>
    </source>
</evidence>
<dbReference type="InterPro" id="IPR001296">
    <property type="entry name" value="Glyco_trans_1"/>
</dbReference>
<dbReference type="CDD" id="cd03809">
    <property type="entry name" value="GT4_MtfB-like"/>
    <property type="match status" value="1"/>
</dbReference>
<dbReference type="EMBL" id="CP045835">
    <property type="protein sequence ID" value="QGG49994.1"/>
    <property type="molecule type" value="Genomic_DNA"/>
</dbReference>
<dbReference type="Proteomes" id="UP000373269">
    <property type="component" value="Chromosome"/>
</dbReference>
<evidence type="ECO:0000313" key="5">
    <source>
        <dbReference type="Proteomes" id="UP000373269"/>
    </source>
</evidence>